<feature type="domain" description="DUF8173" evidence="2">
    <location>
        <begin position="250"/>
        <end position="394"/>
    </location>
</feature>
<feature type="transmembrane region" description="Helical" evidence="1">
    <location>
        <begin position="251"/>
        <end position="272"/>
    </location>
</feature>
<keyword evidence="1" id="KW-0812">Transmembrane</keyword>
<evidence type="ECO:0000313" key="4">
    <source>
        <dbReference type="Proteomes" id="UP000178092"/>
    </source>
</evidence>
<gene>
    <name evidence="3" type="ORF">A3C04_02020</name>
</gene>
<feature type="transmembrane region" description="Helical" evidence="1">
    <location>
        <begin position="293"/>
        <end position="320"/>
    </location>
</feature>
<evidence type="ECO:0000256" key="1">
    <source>
        <dbReference type="SAM" id="Phobius"/>
    </source>
</evidence>
<evidence type="ECO:0000313" key="3">
    <source>
        <dbReference type="EMBL" id="OHA67672.1"/>
    </source>
</evidence>
<feature type="transmembrane region" description="Helical" evidence="1">
    <location>
        <begin position="326"/>
        <end position="346"/>
    </location>
</feature>
<reference evidence="3 4" key="1">
    <citation type="journal article" date="2016" name="Nat. Commun.">
        <title>Thousands of microbial genomes shed light on interconnected biogeochemical processes in an aquifer system.</title>
        <authorList>
            <person name="Anantharaman K."/>
            <person name="Brown C.T."/>
            <person name="Hug L.A."/>
            <person name="Sharon I."/>
            <person name="Castelle C.J."/>
            <person name="Probst A.J."/>
            <person name="Thomas B.C."/>
            <person name="Singh A."/>
            <person name="Wilkins M.J."/>
            <person name="Karaoz U."/>
            <person name="Brodie E.L."/>
            <person name="Williams K.H."/>
            <person name="Hubbard S.S."/>
            <person name="Banfield J.F."/>
        </authorList>
    </citation>
    <scope>NUCLEOTIDE SEQUENCE [LARGE SCALE GENOMIC DNA]</scope>
</reference>
<accession>A0A1G2R5Z6</accession>
<dbReference type="Proteomes" id="UP000178092">
    <property type="component" value="Unassembled WGS sequence"/>
</dbReference>
<organism evidence="3 4">
    <name type="scientific">Candidatus Wildermuthbacteria bacterium RIFCSPHIGHO2_02_FULL_45_25</name>
    <dbReference type="NCBI Taxonomy" id="1802450"/>
    <lineage>
        <taxon>Bacteria</taxon>
        <taxon>Candidatus Wildermuthiibacteriota</taxon>
    </lineage>
</organism>
<sequence length="399" mass="42023">MCSRFLSSIVRQKEKGIINAMRIFLWITGFIIASSCFGGAFVFANQDGGAGRRVVEAGQLYEGDYAAVGEAVEIAGMVDGDVYAAGGQVIVSGIITGDLIAAGGMVTISGTVQNNVRALAGQFILSGTVGRNLTVAAMNIDATNSSAVGRNVITAGGNMTLEGSVFGNIKTGGRSLTIAGPVGGAIEAAVDTIRFTHGASVQKDITYWSKNSASIANPSGLGGIVSQYEPLGAQSIVQWLGWSGWSMWQPIVAAIHFLTTLVLGFVVTRFFPGFSQRSIEALSHRKWQVFRKGISALLIIPIVAGLLILTIVGIPLGVILLTLSSLILYTARILVMMWIGVVLFDLARIRWQVPLYGKFIAGLLVFSLLASVPVMGWALSFFAVLFGLGAARLAIKSSS</sequence>
<keyword evidence="1" id="KW-0472">Membrane</keyword>
<protein>
    <recommendedName>
        <fullName evidence="2">DUF8173 domain-containing protein</fullName>
    </recommendedName>
</protein>
<dbReference type="InterPro" id="IPR058486">
    <property type="entry name" value="DUF8173"/>
</dbReference>
<dbReference type="EMBL" id="MHTV01000006">
    <property type="protein sequence ID" value="OHA67672.1"/>
    <property type="molecule type" value="Genomic_DNA"/>
</dbReference>
<feature type="transmembrane region" description="Helical" evidence="1">
    <location>
        <begin position="21"/>
        <end position="44"/>
    </location>
</feature>
<dbReference type="Pfam" id="PF26514">
    <property type="entry name" value="DUF8173"/>
    <property type="match status" value="1"/>
</dbReference>
<evidence type="ECO:0000259" key="2">
    <source>
        <dbReference type="Pfam" id="PF26514"/>
    </source>
</evidence>
<keyword evidence="1" id="KW-1133">Transmembrane helix</keyword>
<dbReference type="AlphaFoldDB" id="A0A1G2R5Z6"/>
<name>A0A1G2R5Z6_9BACT</name>
<proteinExistence type="predicted"/>
<comment type="caution">
    <text evidence="3">The sequence shown here is derived from an EMBL/GenBank/DDBJ whole genome shotgun (WGS) entry which is preliminary data.</text>
</comment>